<name>M3CB16_SPHMS</name>
<dbReference type="HOGENOM" id="CLU_031771_1_1_1"/>
<gene>
    <name evidence="3" type="ORF">SEPMUDRAFT_9017</name>
</gene>
<dbReference type="AlphaFoldDB" id="M3CB16"/>
<proteinExistence type="predicted"/>
<dbReference type="GO" id="GO:0005737">
    <property type="term" value="C:cytoplasm"/>
    <property type="evidence" value="ECO:0007669"/>
    <property type="project" value="InterPro"/>
</dbReference>
<dbReference type="PANTHER" id="PTHR47524:SF1">
    <property type="entry name" value="20S RRNA ACCUMULATION PROTEIN 4"/>
    <property type="match status" value="1"/>
</dbReference>
<dbReference type="InterPro" id="IPR007320">
    <property type="entry name" value="PDCD2_C"/>
</dbReference>
<evidence type="ECO:0000259" key="2">
    <source>
        <dbReference type="Pfam" id="PF04194"/>
    </source>
</evidence>
<dbReference type="GO" id="GO:0030490">
    <property type="term" value="P:maturation of SSU-rRNA"/>
    <property type="evidence" value="ECO:0007669"/>
    <property type="project" value="TreeGrafter"/>
</dbReference>
<evidence type="ECO:0000313" key="4">
    <source>
        <dbReference type="Proteomes" id="UP000016931"/>
    </source>
</evidence>
<keyword evidence="4" id="KW-1185">Reference proteome</keyword>
<dbReference type="GeneID" id="27907660"/>
<dbReference type="RefSeq" id="XP_016757146.1">
    <property type="nucleotide sequence ID" value="XM_016910523.2"/>
</dbReference>
<dbReference type="eggNOG" id="KOG2061">
    <property type="taxonomic scope" value="Eukaryota"/>
</dbReference>
<evidence type="ECO:0000256" key="1">
    <source>
        <dbReference type="SAM" id="MobiDB-lite"/>
    </source>
</evidence>
<feature type="region of interest" description="Disordered" evidence="1">
    <location>
        <begin position="306"/>
        <end position="336"/>
    </location>
</feature>
<accession>M3CB16</accession>
<feature type="domain" description="Programmed cell death protein 2 C-terminal" evidence="2">
    <location>
        <begin position="272"/>
        <end position="403"/>
    </location>
</feature>
<dbReference type="Proteomes" id="UP000016931">
    <property type="component" value="Unassembled WGS sequence"/>
</dbReference>
<dbReference type="STRING" id="692275.M3CB16"/>
<dbReference type="EMBL" id="KB456270">
    <property type="protein sequence ID" value="EMF09025.1"/>
    <property type="molecule type" value="Genomic_DNA"/>
</dbReference>
<protein>
    <recommendedName>
        <fullName evidence="2">Programmed cell death protein 2 C-terminal domain-containing protein</fullName>
    </recommendedName>
</protein>
<dbReference type="OrthoDB" id="443682at2759"/>
<dbReference type="Pfam" id="PF04194">
    <property type="entry name" value="PDCD2_C"/>
    <property type="match status" value="1"/>
</dbReference>
<dbReference type="OMA" id="MPGPWAD"/>
<sequence length="410" mass="44303">YDSDSSAGGDDIETNVLLGYASKEPTIDDFSQLGGHPIWLDLKTAPDGALAKCKVCNGLMNLLLQLNGDLPDRFPGHERRLYVWACRRKACRRKAGSVRGFRATRHTAVKASPAARKEETPAPPAQPAANLGETLFGVKSTTSANVNPFATAGSSSTTPTNPFAAASTLAAKPPQAPTEPTAESLPQTFAEKARLASPPSPEVAPSAIPTESWPEKAAFPEPYPAYYIDADKEYIDATPEEIPQNVRVDNGEGSSNSAGEKDMKDAFESSMDKTFQKFADRLSQNPEQVLRYEYDGQPLLYSRKDPIGKLLEPPQGKDVKVKTSGGGNSSSSKMPRCTNCGAERVFELQLTPHGITELEADEMSLDGMDWGTILLGVCGKDCQEGGKKEGEVGYVEEWVGVQWEELDTKK</sequence>
<reference evidence="3 4" key="1">
    <citation type="journal article" date="2012" name="PLoS Pathog.">
        <title>Diverse lifestyles and strategies of plant pathogenesis encoded in the genomes of eighteen Dothideomycetes fungi.</title>
        <authorList>
            <person name="Ohm R.A."/>
            <person name="Feau N."/>
            <person name="Henrissat B."/>
            <person name="Schoch C.L."/>
            <person name="Horwitz B.A."/>
            <person name="Barry K.W."/>
            <person name="Condon B.J."/>
            <person name="Copeland A.C."/>
            <person name="Dhillon B."/>
            <person name="Glaser F."/>
            <person name="Hesse C.N."/>
            <person name="Kosti I."/>
            <person name="LaButti K."/>
            <person name="Lindquist E.A."/>
            <person name="Lucas S."/>
            <person name="Salamov A.A."/>
            <person name="Bradshaw R.E."/>
            <person name="Ciuffetti L."/>
            <person name="Hamelin R.C."/>
            <person name="Kema G.H.J."/>
            <person name="Lawrence C."/>
            <person name="Scott J.A."/>
            <person name="Spatafora J.W."/>
            <person name="Turgeon B.G."/>
            <person name="de Wit P.J.G.M."/>
            <person name="Zhong S."/>
            <person name="Goodwin S.B."/>
            <person name="Grigoriev I.V."/>
        </authorList>
    </citation>
    <scope>NUCLEOTIDE SEQUENCE [LARGE SCALE GENOMIC DNA]</scope>
    <source>
        <strain evidence="3 4">SO2202</strain>
    </source>
</reference>
<feature type="non-terminal residue" evidence="3">
    <location>
        <position position="1"/>
    </location>
</feature>
<feature type="region of interest" description="Disordered" evidence="1">
    <location>
        <begin position="106"/>
        <end position="129"/>
    </location>
</feature>
<organism evidence="3 4">
    <name type="scientific">Sphaerulina musiva (strain SO2202)</name>
    <name type="common">Poplar stem canker fungus</name>
    <name type="synonym">Septoria musiva</name>
    <dbReference type="NCBI Taxonomy" id="692275"/>
    <lineage>
        <taxon>Eukaryota</taxon>
        <taxon>Fungi</taxon>
        <taxon>Dikarya</taxon>
        <taxon>Ascomycota</taxon>
        <taxon>Pezizomycotina</taxon>
        <taxon>Dothideomycetes</taxon>
        <taxon>Dothideomycetidae</taxon>
        <taxon>Mycosphaerellales</taxon>
        <taxon>Mycosphaerellaceae</taxon>
        <taxon>Sphaerulina</taxon>
    </lineage>
</organism>
<evidence type="ECO:0000313" key="3">
    <source>
        <dbReference type="EMBL" id="EMF09025.1"/>
    </source>
</evidence>
<feature type="non-terminal residue" evidence="3">
    <location>
        <position position="410"/>
    </location>
</feature>
<dbReference type="PANTHER" id="PTHR47524">
    <property type="entry name" value="20S RRNA ACCUMULATION PROTEIN 4"/>
    <property type="match status" value="1"/>
</dbReference>